<organism evidence="2 3">
    <name type="scientific">candidate division CSSED10-310 bacterium</name>
    <dbReference type="NCBI Taxonomy" id="2855610"/>
    <lineage>
        <taxon>Bacteria</taxon>
        <taxon>Bacteria division CSSED10-310</taxon>
    </lineage>
</organism>
<dbReference type="EMBL" id="JBHPBY010000731">
    <property type="protein sequence ID" value="MFC1854133.1"/>
    <property type="molecule type" value="Genomic_DNA"/>
</dbReference>
<keyword evidence="1" id="KW-0812">Transmembrane</keyword>
<feature type="transmembrane region" description="Helical" evidence="1">
    <location>
        <begin position="9"/>
        <end position="27"/>
    </location>
</feature>
<name>A0ABV6Z6S9_UNCC1</name>
<reference evidence="2 3" key="1">
    <citation type="submission" date="2024-09" db="EMBL/GenBank/DDBJ databases">
        <title>Laminarin stimulates single cell rates of sulfate reduction while oxygen inhibits transcriptomic activity in coastal marine sediment.</title>
        <authorList>
            <person name="Lindsay M."/>
            <person name="Orcutt B."/>
            <person name="Emerson D."/>
            <person name="Stepanauskas R."/>
            <person name="D'Angelo T."/>
        </authorList>
    </citation>
    <scope>NUCLEOTIDE SEQUENCE [LARGE SCALE GENOMIC DNA]</scope>
    <source>
        <strain evidence="2">SAG AM-311-K15</strain>
    </source>
</reference>
<dbReference type="InterPro" id="IPR014717">
    <property type="entry name" value="Transl_elong_EF1B/ribsomal_bS6"/>
</dbReference>
<proteinExistence type="predicted"/>
<evidence type="ECO:0000313" key="2">
    <source>
        <dbReference type="EMBL" id="MFC1854133.1"/>
    </source>
</evidence>
<evidence type="ECO:0000256" key="1">
    <source>
        <dbReference type="SAM" id="Phobius"/>
    </source>
</evidence>
<dbReference type="Proteomes" id="UP001594351">
    <property type="component" value="Unassembled WGS sequence"/>
</dbReference>
<gene>
    <name evidence="2" type="primary">gspM</name>
    <name evidence="2" type="ORF">ACFL27_28450</name>
</gene>
<keyword evidence="1" id="KW-0472">Membrane</keyword>
<dbReference type="Pfam" id="PF04612">
    <property type="entry name" value="T2SSM"/>
    <property type="match status" value="1"/>
</dbReference>
<sequence>MKLAQREKIFIISGSILLAVMLIYMGFVEPYMERLQKLQQLIPKKEAQIKECQAMVGEYSKLKQILDEHKKRISENDSASFMQSYLESEASALSLTIASMVPKSHDLNDIYREDQVEIKLERITLDALVSFLHRIENSKRFLSIHNLRIKRRYDDHTQSDVTVNISTLIKK</sequence>
<protein>
    <submittedName>
        <fullName evidence="2">Type II secretion system protein GspM</fullName>
    </submittedName>
</protein>
<keyword evidence="3" id="KW-1185">Reference proteome</keyword>
<dbReference type="Gene3D" id="3.30.70.60">
    <property type="match status" value="1"/>
</dbReference>
<evidence type="ECO:0000313" key="3">
    <source>
        <dbReference type="Proteomes" id="UP001594351"/>
    </source>
</evidence>
<keyword evidence="1" id="KW-1133">Transmembrane helix</keyword>
<accession>A0ABV6Z6S9</accession>
<comment type="caution">
    <text evidence="2">The sequence shown here is derived from an EMBL/GenBank/DDBJ whole genome shotgun (WGS) entry which is preliminary data.</text>
</comment>
<dbReference type="InterPro" id="IPR007690">
    <property type="entry name" value="T2SS_GspM"/>
</dbReference>